<feature type="compositionally biased region" description="Pro residues" evidence="1">
    <location>
        <begin position="275"/>
        <end position="290"/>
    </location>
</feature>
<dbReference type="InterPro" id="IPR003903">
    <property type="entry name" value="UIM_dom"/>
</dbReference>
<evidence type="ECO:0000313" key="2">
    <source>
        <dbReference type="EMBL" id="ROV87812.1"/>
    </source>
</evidence>
<dbReference type="SUPFAM" id="SSF57903">
    <property type="entry name" value="FYVE/PHD zinc finger"/>
    <property type="match status" value="1"/>
</dbReference>
<evidence type="ECO:0008006" key="4">
    <source>
        <dbReference type="Google" id="ProtNLM"/>
    </source>
</evidence>
<protein>
    <recommendedName>
        <fullName evidence="4">Zinc finger PHD-type domain-containing protein</fullName>
    </recommendedName>
</protein>
<dbReference type="PANTHER" id="PTHR47793:SF1">
    <property type="entry name" value="HISTONE DEACETYLASE COMPLEX SUBUNIT CTI6"/>
    <property type="match status" value="1"/>
</dbReference>
<evidence type="ECO:0000313" key="3">
    <source>
        <dbReference type="Proteomes" id="UP000284375"/>
    </source>
</evidence>
<feature type="compositionally biased region" description="Low complexity" evidence="1">
    <location>
        <begin position="426"/>
        <end position="439"/>
    </location>
</feature>
<keyword evidence="3" id="KW-1185">Reference proteome</keyword>
<feature type="compositionally biased region" description="Basic and acidic residues" evidence="1">
    <location>
        <begin position="184"/>
        <end position="214"/>
    </location>
</feature>
<feature type="region of interest" description="Disordered" evidence="1">
    <location>
        <begin position="102"/>
        <end position="444"/>
    </location>
</feature>
<dbReference type="GO" id="GO:0033698">
    <property type="term" value="C:Rpd3L complex"/>
    <property type="evidence" value="ECO:0007669"/>
    <property type="project" value="TreeGrafter"/>
</dbReference>
<dbReference type="Proteomes" id="UP000284375">
    <property type="component" value="Unassembled WGS sequence"/>
</dbReference>
<accession>A0A423VAD3</accession>
<dbReference type="PROSITE" id="PS50330">
    <property type="entry name" value="UIM"/>
    <property type="match status" value="1"/>
</dbReference>
<feature type="compositionally biased region" description="Acidic residues" evidence="1">
    <location>
        <begin position="1"/>
        <end position="13"/>
    </location>
</feature>
<dbReference type="GO" id="GO:0061188">
    <property type="term" value="P:negative regulation of rDNA heterochromatin formation"/>
    <property type="evidence" value="ECO:0007669"/>
    <property type="project" value="TreeGrafter"/>
</dbReference>
<proteinExistence type="predicted"/>
<reference evidence="2 3" key="1">
    <citation type="submission" date="2015-09" db="EMBL/GenBank/DDBJ databases">
        <title>Host preference determinants of Valsa canker pathogens revealed by comparative genomics.</title>
        <authorList>
            <person name="Yin Z."/>
            <person name="Huang L."/>
        </authorList>
    </citation>
    <scope>NUCLEOTIDE SEQUENCE [LARGE SCALE GENOMIC DNA]</scope>
    <source>
        <strain evidence="2 3">YSFL</strain>
    </source>
</reference>
<dbReference type="Pfam" id="PF20826">
    <property type="entry name" value="PHD_5"/>
    <property type="match status" value="1"/>
</dbReference>
<dbReference type="InterPro" id="IPR013083">
    <property type="entry name" value="Znf_RING/FYVE/PHD"/>
</dbReference>
<dbReference type="GO" id="GO:0070210">
    <property type="term" value="C:Rpd3L-Expanded complex"/>
    <property type="evidence" value="ECO:0007669"/>
    <property type="project" value="TreeGrafter"/>
</dbReference>
<name>A0A423VAD3_CYTCH</name>
<evidence type="ECO:0000256" key="1">
    <source>
        <dbReference type="SAM" id="MobiDB-lite"/>
    </source>
</evidence>
<gene>
    <name evidence="2" type="ORF">VSDG_09578</name>
</gene>
<feature type="compositionally biased region" description="Polar residues" evidence="1">
    <location>
        <begin position="251"/>
        <end position="263"/>
    </location>
</feature>
<sequence length="470" mass="51401">MGGDPDEIPEEDDGAVRCVCGFDDYPGPPPADDDKKQGVKDSIDVEPLLPSDVNDDVAGLFVQCDVCNVWQHGACVGIMSEETTPDEYFSYDEEEQLRLAIEASKEISGHESGVEIGNRRSKRGRDDSEEKQELVKRPRTKSRTPTPTEDDNERVDADEDSEETQNTRSGSKKPRLPVTRTQSQHKEREREERERQRAEAAKKRSGRAERRRADGSTPASTILVKGLDAQVDTDSDPSEELPLAARVAANRITSDKTAPTTASEPKIETTLAVEAPPPSSQPTPDSPPANTPVQTSSKPKRSQAKRGKGRNQYTKDREAREETSPARSQSRDGQGHDTGNAAHHHHGKAAEGHPKPHSRSKGGFNSKVSMTDLKRKAHAMLDYISRTQVEMAGETTPPGHESPKPGDGAVPQAAENVTSSVERRPTGSTTSGESSTAGADVKKDFKDMSSMEMMARLSTDLIKWQKEFAF</sequence>
<feature type="compositionally biased region" description="Basic and acidic residues" evidence="1">
    <location>
        <begin position="313"/>
        <end position="335"/>
    </location>
</feature>
<dbReference type="GO" id="GO:0061186">
    <property type="term" value="P:negative regulation of silent mating-type cassette heterochromatin formation"/>
    <property type="evidence" value="ECO:0007669"/>
    <property type="project" value="TreeGrafter"/>
</dbReference>
<feature type="compositionally biased region" description="Basic and acidic residues" evidence="1">
    <location>
        <begin position="32"/>
        <end position="42"/>
    </location>
</feature>
<feature type="compositionally biased region" description="Acidic residues" evidence="1">
    <location>
        <begin position="148"/>
        <end position="163"/>
    </location>
</feature>
<dbReference type="OrthoDB" id="418595at2759"/>
<organism evidence="2 3">
    <name type="scientific">Cytospora chrysosperma</name>
    <name type="common">Cytospora canker fungus</name>
    <name type="synonym">Sphaeria chrysosperma</name>
    <dbReference type="NCBI Taxonomy" id="252740"/>
    <lineage>
        <taxon>Eukaryota</taxon>
        <taxon>Fungi</taxon>
        <taxon>Dikarya</taxon>
        <taxon>Ascomycota</taxon>
        <taxon>Pezizomycotina</taxon>
        <taxon>Sordariomycetes</taxon>
        <taxon>Sordariomycetidae</taxon>
        <taxon>Diaporthales</taxon>
        <taxon>Cytosporaceae</taxon>
        <taxon>Cytospora</taxon>
    </lineage>
</organism>
<feature type="region of interest" description="Disordered" evidence="1">
    <location>
        <begin position="1"/>
        <end position="42"/>
    </location>
</feature>
<feature type="compositionally biased region" description="Basic and acidic residues" evidence="1">
    <location>
        <begin position="103"/>
        <end position="113"/>
    </location>
</feature>
<dbReference type="InterPro" id="IPR053051">
    <property type="entry name" value="HDAC_complex_subunit"/>
</dbReference>
<dbReference type="Gene3D" id="3.30.40.10">
    <property type="entry name" value="Zinc/RING finger domain, C3HC4 (zinc finger)"/>
    <property type="match status" value="1"/>
</dbReference>
<dbReference type="InterPro" id="IPR011011">
    <property type="entry name" value="Znf_FYVE_PHD"/>
</dbReference>
<comment type="caution">
    <text evidence="2">The sequence shown here is derived from an EMBL/GenBank/DDBJ whole genome shotgun (WGS) entry which is preliminary data.</text>
</comment>
<dbReference type="STRING" id="252740.A0A423VAD3"/>
<feature type="compositionally biased region" description="Basic residues" evidence="1">
    <location>
        <begin position="298"/>
        <end position="309"/>
    </location>
</feature>
<dbReference type="EMBL" id="LJZO01000075">
    <property type="protein sequence ID" value="ROV87812.1"/>
    <property type="molecule type" value="Genomic_DNA"/>
</dbReference>
<feature type="compositionally biased region" description="Basic and acidic residues" evidence="1">
    <location>
        <begin position="124"/>
        <end position="136"/>
    </location>
</feature>
<dbReference type="AlphaFoldDB" id="A0A423VAD3"/>
<dbReference type="PANTHER" id="PTHR47793">
    <property type="entry name" value="HISTONE DEACETYLASE COMPLEX SUBUNIT CTI6"/>
    <property type="match status" value="1"/>
</dbReference>